<evidence type="ECO:0000313" key="3">
    <source>
        <dbReference type="Proteomes" id="UP000288805"/>
    </source>
</evidence>
<evidence type="ECO:0000313" key="2">
    <source>
        <dbReference type="EMBL" id="RVX14124.1"/>
    </source>
</evidence>
<dbReference type="PANTHER" id="PTHR34427:SF5">
    <property type="entry name" value="DUF4283 DOMAIN-CONTAINING PROTEIN"/>
    <property type="match status" value="1"/>
</dbReference>
<dbReference type="PANTHER" id="PTHR34427">
    <property type="entry name" value="DUF4283 DOMAIN PROTEIN"/>
    <property type="match status" value="1"/>
</dbReference>
<dbReference type="AlphaFoldDB" id="A0A438JYU0"/>
<reference evidence="2 3" key="1">
    <citation type="journal article" date="2018" name="PLoS Genet.">
        <title>Population sequencing reveals clonal diversity and ancestral inbreeding in the grapevine cultivar Chardonnay.</title>
        <authorList>
            <person name="Roach M.J."/>
            <person name="Johnson D.L."/>
            <person name="Bohlmann J."/>
            <person name="van Vuuren H.J."/>
            <person name="Jones S.J."/>
            <person name="Pretorius I.S."/>
            <person name="Schmidt S.A."/>
            <person name="Borneman A.R."/>
        </authorList>
    </citation>
    <scope>NUCLEOTIDE SEQUENCE [LARGE SCALE GENOMIC DNA]</scope>
    <source>
        <strain evidence="3">cv. Chardonnay</strain>
        <tissue evidence="2">Leaf</tissue>
    </source>
</reference>
<evidence type="ECO:0000259" key="1">
    <source>
        <dbReference type="Pfam" id="PF14111"/>
    </source>
</evidence>
<dbReference type="InterPro" id="IPR025558">
    <property type="entry name" value="DUF4283"/>
</dbReference>
<proteinExistence type="predicted"/>
<name>A0A438JYU0_VITVI</name>
<dbReference type="EMBL" id="QGNW01000022">
    <property type="protein sequence ID" value="RVX14124.1"/>
    <property type="molecule type" value="Genomic_DNA"/>
</dbReference>
<gene>
    <name evidence="2" type="ORF">CK203_011206</name>
</gene>
<accession>A0A438JYU0</accession>
<dbReference type="Pfam" id="PF14111">
    <property type="entry name" value="DUF4283"/>
    <property type="match status" value="1"/>
</dbReference>
<organism evidence="2 3">
    <name type="scientific">Vitis vinifera</name>
    <name type="common">Grape</name>
    <dbReference type="NCBI Taxonomy" id="29760"/>
    <lineage>
        <taxon>Eukaryota</taxon>
        <taxon>Viridiplantae</taxon>
        <taxon>Streptophyta</taxon>
        <taxon>Embryophyta</taxon>
        <taxon>Tracheophyta</taxon>
        <taxon>Spermatophyta</taxon>
        <taxon>Magnoliopsida</taxon>
        <taxon>eudicotyledons</taxon>
        <taxon>Gunneridae</taxon>
        <taxon>Pentapetalae</taxon>
        <taxon>rosids</taxon>
        <taxon>Vitales</taxon>
        <taxon>Vitaceae</taxon>
        <taxon>Viteae</taxon>
        <taxon>Vitis</taxon>
    </lineage>
</organism>
<dbReference type="Proteomes" id="UP000288805">
    <property type="component" value="Unassembled WGS sequence"/>
</dbReference>
<comment type="caution">
    <text evidence="2">The sequence shown here is derived from an EMBL/GenBank/DDBJ whole genome shotgun (WGS) entry which is preliminary data.</text>
</comment>
<sequence length="403" mass="45264">MVARESILPPNDGVEAGCRGEFAQRFVKSWEDGGRKFKLECRANEAGRFLLCSVVDSDAKRHCLVFPEGRGFLGGWTFLAEKLRSLGISTCDEPREVFASSKTENKDGDSKGKKENSYVEAVKTRGVSRVRRLGEAAWLQLGKEDVSRGKELLDRCLVGRWGEALVSVPNLCALESWGKNHWKPKGGVKLARMGGPFILFEFEKKAEADKVLLRGFRCFKDSILHLERWDPKVGCSQSCKQLKKVWVRVMGLPLHLWSREVFKKIGNCCEGFVAVDESTVAFKELQWARILVKSEGLEWPSSLQVVIGTTCFAIQLWWEVLPRVSEVFPVTRNGSGNEQEVREEEGGASRAGYVVEQMQSTEQPAKVAVSSEDGEKRCRKDMEAFFSDLMPTRGAEADTSKRR</sequence>
<feature type="domain" description="DUF4283" evidence="1">
    <location>
        <begin position="150"/>
        <end position="237"/>
    </location>
</feature>
<protein>
    <recommendedName>
        <fullName evidence="1">DUF4283 domain-containing protein</fullName>
    </recommendedName>
</protein>